<name>A0A0C3DHZ5_9AGAM</name>
<evidence type="ECO:0000313" key="1">
    <source>
        <dbReference type="EMBL" id="KIM55671.1"/>
    </source>
</evidence>
<dbReference type="Proteomes" id="UP000053989">
    <property type="component" value="Unassembled WGS sequence"/>
</dbReference>
<sequence>MIMYLWGGHHVECTTTTHHQSYLEQLMSILDLAMLCYCNSEPKIANLETQLHARRNFESNQM</sequence>
<reference evidence="1 2" key="1">
    <citation type="submission" date="2014-04" db="EMBL/GenBank/DDBJ databases">
        <authorList>
            <consortium name="DOE Joint Genome Institute"/>
            <person name="Kuo A."/>
            <person name="Kohler A."/>
            <person name="Nagy L.G."/>
            <person name="Floudas D."/>
            <person name="Copeland A."/>
            <person name="Barry K.W."/>
            <person name="Cichocki N."/>
            <person name="Veneault-Fourrey C."/>
            <person name="LaButti K."/>
            <person name="Lindquist E.A."/>
            <person name="Lipzen A."/>
            <person name="Lundell T."/>
            <person name="Morin E."/>
            <person name="Murat C."/>
            <person name="Sun H."/>
            <person name="Tunlid A."/>
            <person name="Henrissat B."/>
            <person name="Grigoriev I.V."/>
            <person name="Hibbett D.S."/>
            <person name="Martin F."/>
            <person name="Nordberg H.P."/>
            <person name="Cantor M.N."/>
            <person name="Hua S.X."/>
        </authorList>
    </citation>
    <scope>NUCLEOTIDE SEQUENCE [LARGE SCALE GENOMIC DNA]</scope>
    <source>
        <strain evidence="1 2">Foug A</strain>
    </source>
</reference>
<proteinExistence type="predicted"/>
<dbReference type="EMBL" id="KN822130">
    <property type="protein sequence ID" value="KIM55671.1"/>
    <property type="molecule type" value="Genomic_DNA"/>
</dbReference>
<accession>A0A0C3DHZ5</accession>
<dbReference type="InParanoid" id="A0A0C3DHZ5"/>
<keyword evidence="2" id="KW-1185">Reference proteome</keyword>
<organism evidence="1 2">
    <name type="scientific">Scleroderma citrinum Foug A</name>
    <dbReference type="NCBI Taxonomy" id="1036808"/>
    <lineage>
        <taxon>Eukaryota</taxon>
        <taxon>Fungi</taxon>
        <taxon>Dikarya</taxon>
        <taxon>Basidiomycota</taxon>
        <taxon>Agaricomycotina</taxon>
        <taxon>Agaricomycetes</taxon>
        <taxon>Agaricomycetidae</taxon>
        <taxon>Boletales</taxon>
        <taxon>Sclerodermatineae</taxon>
        <taxon>Sclerodermataceae</taxon>
        <taxon>Scleroderma</taxon>
    </lineage>
</organism>
<dbReference type="HOGENOM" id="CLU_2905463_0_0_1"/>
<evidence type="ECO:0000313" key="2">
    <source>
        <dbReference type="Proteomes" id="UP000053989"/>
    </source>
</evidence>
<reference evidence="2" key="2">
    <citation type="submission" date="2015-01" db="EMBL/GenBank/DDBJ databases">
        <title>Evolutionary Origins and Diversification of the Mycorrhizal Mutualists.</title>
        <authorList>
            <consortium name="DOE Joint Genome Institute"/>
            <consortium name="Mycorrhizal Genomics Consortium"/>
            <person name="Kohler A."/>
            <person name="Kuo A."/>
            <person name="Nagy L.G."/>
            <person name="Floudas D."/>
            <person name="Copeland A."/>
            <person name="Barry K.W."/>
            <person name="Cichocki N."/>
            <person name="Veneault-Fourrey C."/>
            <person name="LaButti K."/>
            <person name="Lindquist E.A."/>
            <person name="Lipzen A."/>
            <person name="Lundell T."/>
            <person name="Morin E."/>
            <person name="Murat C."/>
            <person name="Riley R."/>
            <person name="Ohm R."/>
            <person name="Sun H."/>
            <person name="Tunlid A."/>
            <person name="Henrissat B."/>
            <person name="Grigoriev I.V."/>
            <person name="Hibbett D.S."/>
            <person name="Martin F."/>
        </authorList>
    </citation>
    <scope>NUCLEOTIDE SEQUENCE [LARGE SCALE GENOMIC DNA]</scope>
    <source>
        <strain evidence="2">Foug A</strain>
    </source>
</reference>
<dbReference type="AlphaFoldDB" id="A0A0C3DHZ5"/>
<protein>
    <submittedName>
        <fullName evidence="1">Uncharacterized protein</fullName>
    </submittedName>
</protein>
<gene>
    <name evidence="1" type="ORF">SCLCIDRAFT_290298</name>
</gene>